<dbReference type="AlphaFoldDB" id="A0A820MB32"/>
<dbReference type="SUPFAM" id="SSF52047">
    <property type="entry name" value="RNI-like"/>
    <property type="match status" value="1"/>
</dbReference>
<dbReference type="InterPro" id="IPR001611">
    <property type="entry name" value="Leu-rich_rpt"/>
</dbReference>
<reference evidence="2" key="1">
    <citation type="submission" date="2021-02" db="EMBL/GenBank/DDBJ databases">
        <authorList>
            <person name="Nowell W R."/>
        </authorList>
    </citation>
    <scope>NUCLEOTIDE SEQUENCE</scope>
</reference>
<keyword evidence="1" id="KW-0677">Repeat</keyword>
<dbReference type="InterPro" id="IPR052201">
    <property type="entry name" value="LRR-containing_regulator"/>
</dbReference>
<dbReference type="Pfam" id="PF13516">
    <property type="entry name" value="LRR_6"/>
    <property type="match status" value="4"/>
</dbReference>
<dbReference type="InterPro" id="IPR032675">
    <property type="entry name" value="LRR_dom_sf"/>
</dbReference>
<dbReference type="SMART" id="SM00368">
    <property type="entry name" value="LRR_RI"/>
    <property type="match status" value="5"/>
</dbReference>
<dbReference type="EMBL" id="CAJOBG010035080">
    <property type="protein sequence ID" value="CAF4369140.1"/>
    <property type="molecule type" value="Genomic_DNA"/>
</dbReference>
<protein>
    <submittedName>
        <fullName evidence="2">Uncharacterized protein</fullName>
    </submittedName>
</protein>
<name>A0A820MB32_9BILA</name>
<feature type="non-terminal residue" evidence="2">
    <location>
        <position position="1"/>
    </location>
</feature>
<dbReference type="PANTHER" id="PTHR24111">
    <property type="entry name" value="LEUCINE-RICH REPEAT-CONTAINING PROTEIN 34"/>
    <property type="match status" value="1"/>
</dbReference>
<dbReference type="Gene3D" id="3.80.10.10">
    <property type="entry name" value="Ribonuclease Inhibitor"/>
    <property type="match status" value="2"/>
</dbReference>
<evidence type="ECO:0000313" key="2">
    <source>
        <dbReference type="EMBL" id="CAF4369140.1"/>
    </source>
</evidence>
<gene>
    <name evidence="2" type="ORF">OVN521_LOCUS33412</name>
</gene>
<proteinExistence type="predicted"/>
<keyword evidence="3" id="KW-1185">Reference proteome</keyword>
<accession>A0A820MB32</accession>
<evidence type="ECO:0000313" key="3">
    <source>
        <dbReference type="Proteomes" id="UP000663866"/>
    </source>
</evidence>
<comment type="caution">
    <text evidence="2">The sequence shown here is derived from an EMBL/GenBank/DDBJ whole genome shotgun (WGS) entry which is preliminary data.</text>
</comment>
<sequence length="263" mass="29415">MGKSLLTKIMMSKPENEMGNCPFACPLDTPLIFEIFTMVTTHKTCVRKFALCGKDTVKDALRNDLWLTSLPHLTFTTLYLKWYKIGDNGTQHLTEALRHNTALTTLDLGSNRQGADDALPRNYIHTMLNLDRDEIRVADAQHFGDVLRHNTTLTTLNLRCNSIRIDGARHLAAALRHNTTLTTLNLQCNEIRAAGAQYFADTLRKNTTLITLNLQWNRLGDDGVGHLAAALRQNTTLITLDLESNQFGPVGAEHLADALRHNT</sequence>
<organism evidence="2 3">
    <name type="scientific">Rotaria magnacalcarata</name>
    <dbReference type="NCBI Taxonomy" id="392030"/>
    <lineage>
        <taxon>Eukaryota</taxon>
        <taxon>Metazoa</taxon>
        <taxon>Spiralia</taxon>
        <taxon>Gnathifera</taxon>
        <taxon>Rotifera</taxon>
        <taxon>Eurotatoria</taxon>
        <taxon>Bdelloidea</taxon>
        <taxon>Philodinida</taxon>
        <taxon>Philodinidae</taxon>
        <taxon>Rotaria</taxon>
    </lineage>
</organism>
<dbReference type="PANTHER" id="PTHR24111:SF0">
    <property type="entry name" value="LEUCINE-RICH REPEAT-CONTAINING PROTEIN"/>
    <property type="match status" value="1"/>
</dbReference>
<evidence type="ECO:0000256" key="1">
    <source>
        <dbReference type="ARBA" id="ARBA00022737"/>
    </source>
</evidence>
<dbReference type="Proteomes" id="UP000663866">
    <property type="component" value="Unassembled WGS sequence"/>
</dbReference>